<dbReference type="Pfam" id="PF07676">
    <property type="entry name" value="PD40"/>
    <property type="match status" value="1"/>
</dbReference>
<accession>A0A015TWH1</accession>
<dbReference type="Gene3D" id="1.25.40.10">
    <property type="entry name" value="Tetratricopeptide repeat domain"/>
    <property type="match status" value="1"/>
</dbReference>
<dbReference type="RefSeq" id="WP_022347193.1">
    <property type="nucleotide sequence ID" value="NZ_JGCY01000247.1"/>
</dbReference>
<keyword evidence="2" id="KW-0732">Signal</keyword>
<evidence type="ECO:0000256" key="1">
    <source>
        <dbReference type="SAM" id="MobiDB-lite"/>
    </source>
</evidence>
<dbReference type="EMBL" id="JGCY01000247">
    <property type="protein sequence ID" value="EXY75121.1"/>
    <property type="molecule type" value="Genomic_DNA"/>
</dbReference>
<dbReference type="SUPFAM" id="SSF63825">
    <property type="entry name" value="YWTD domain"/>
    <property type="match status" value="1"/>
</dbReference>
<protein>
    <submittedName>
        <fullName evidence="3">Tetratricopeptide repeat family protein</fullName>
    </submittedName>
</protein>
<dbReference type="Pfam" id="PF13432">
    <property type="entry name" value="TPR_16"/>
    <property type="match status" value="1"/>
</dbReference>
<dbReference type="Proteomes" id="UP000020529">
    <property type="component" value="Unassembled WGS sequence"/>
</dbReference>
<dbReference type="InterPro" id="IPR011990">
    <property type="entry name" value="TPR-like_helical_dom_sf"/>
</dbReference>
<name>A0A015TWH1_BACFG</name>
<dbReference type="SUPFAM" id="SSF48452">
    <property type="entry name" value="TPR-like"/>
    <property type="match status" value="1"/>
</dbReference>
<feature type="compositionally biased region" description="Basic and acidic residues" evidence="1">
    <location>
        <begin position="425"/>
        <end position="439"/>
    </location>
</feature>
<proteinExistence type="predicted"/>
<feature type="region of interest" description="Disordered" evidence="1">
    <location>
        <begin position="417"/>
        <end position="447"/>
    </location>
</feature>
<comment type="caution">
    <text evidence="3">The sequence shown here is derived from an EMBL/GenBank/DDBJ whole genome shotgun (WGS) entry which is preliminary data.</text>
</comment>
<reference evidence="3 4" key="1">
    <citation type="submission" date="2014-02" db="EMBL/GenBank/DDBJ databases">
        <authorList>
            <person name="Sears C."/>
            <person name="Carroll K."/>
            <person name="Sack B.R."/>
            <person name="Qadri F."/>
            <person name="Myers L.L."/>
            <person name="Chung G.-T."/>
            <person name="Escheverria P."/>
            <person name="Fraser C.M."/>
            <person name="Sadzewicz L."/>
            <person name="Shefchek K.A."/>
            <person name="Tallon L."/>
            <person name="Das S.P."/>
            <person name="Daugherty S."/>
            <person name="Mongodin E.F."/>
        </authorList>
    </citation>
    <scope>NUCLEOTIDE SEQUENCE [LARGE SCALE GENOMIC DNA]</scope>
    <source>
        <strain evidence="4">3988T(B)14</strain>
    </source>
</reference>
<gene>
    <name evidence="3" type="ORF">M124_1054</name>
</gene>
<sequence length="475" mass="54913">MKKKNILFFLLCFLLTSLSAQTLEQARGMYGRGQYAEAKPVFQKYVKSQPANGNYNLWYGVCCLKTGNAAEALKYLETAVKKRIPSGQLYLAQTYNDLYRFQDAVDCYEEYIADLSKRKKPTEEAEQLLEKAKGNLRMLKGVEDVCVIDSFVIDKANFLKAYKISEESGKLFTYNDYFKTKGYHPGTVYEAEIGNRIYYSEQGEESLNILSKTKMLDEWSQGKPLPGSINASGNANYPYVLSDGVTIYYASDGDGSMGGYDIFVTRYNTNTDTYLVPENVGMPFNSPYNDYMYVIDEYNNLGWFASDRYQPEDKVCIYVFVPNDSKRTYNYEAMEPEKMIELAQLHSLESTWKDSKIVDDARQRLEAVINHKPAVEQNFDFEFIIDDHSTYHHLTDFKSPKAKQLYLKYEQMEKDYRQQTGKLKSQREGFARSNKDEQSKMAPAIRDLEKRVLQMSEELDKQAIEVRNAEKQNLK</sequence>
<dbReference type="PATRIC" id="fig|1339315.3.peg.1850"/>
<evidence type="ECO:0000313" key="4">
    <source>
        <dbReference type="Proteomes" id="UP000020529"/>
    </source>
</evidence>
<evidence type="ECO:0000313" key="3">
    <source>
        <dbReference type="EMBL" id="EXY75121.1"/>
    </source>
</evidence>
<dbReference type="InterPro" id="IPR011659">
    <property type="entry name" value="WD40"/>
</dbReference>
<feature type="chain" id="PRO_5001476884" evidence="2">
    <location>
        <begin position="23"/>
        <end position="475"/>
    </location>
</feature>
<evidence type="ECO:0000256" key="2">
    <source>
        <dbReference type="SAM" id="SignalP"/>
    </source>
</evidence>
<organism evidence="3 4">
    <name type="scientific">Bacteroides fragilis str. 3988T(B)14</name>
    <dbReference type="NCBI Taxonomy" id="1339315"/>
    <lineage>
        <taxon>Bacteria</taxon>
        <taxon>Pseudomonadati</taxon>
        <taxon>Bacteroidota</taxon>
        <taxon>Bacteroidia</taxon>
        <taxon>Bacteroidales</taxon>
        <taxon>Bacteroidaceae</taxon>
        <taxon>Bacteroides</taxon>
    </lineage>
</organism>
<feature type="signal peptide" evidence="2">
    <location>
        <begin position="1"/>
        <end position="22"/>
    </location>
</feature>
<dbReference type="AlphaFoldDB" id="A0A015TWH1"/>